<gene>
    <name evidence="1" type="ORF">DES41_11672</name>
</gene>
<comment type="caution">
    <text evidence="1">The sequence shown here is derived from an EMBL/GenBank/DDBJ whole genome shotgun (WGS) entry which is preliminary data.</text>
</comment>
<sequence>MERWQLNELAVLHWRQWGDEWVIFDESSAQTLVADALMAASLMALESGPLSLPEIETQIRADLQWPEAEVLVPRVMTGLEFLSGLGLVRAETR</sequence>
<accession>A0A368X8J4</accession>
<dbReference type="Proteomes" id="UP000252884">
    <property type="component" value="Unassembled WGS sequence"/>
</dbReference>
<dbReference type="EMBL" id="QPJK01000016">
    <property type="protein sequence ID" value="RCW64165.1"/>
    <property type="molecule type" value="Genomic_DNA"/>
</dbReference>
<evidence type="ECO:0000313" key="1">
    <source>
        <dbReference type="EMBL" id="RCW64165.1"/>
    </source>
</evidence>
<proteinExistence type="predicted"/>
<dbReference type="RefSeq" id="WP_170168398.1">
    <property type="nucleotide sequence ID" value="NZ_QPJK01000016.1"/>
</dbReference>
<dbReference type="AlphaFoldDB" id="A0A368X8J4"/>
<reference evidence="1 2" key="1">
    <citation type="submission" date="2018-07" db="EMBL/GenBank/DDBJ databases">
        <title>Genomic Encyclopedia of Type Strains, Phase IV (KMG-IV): sequencing the most valuable type-strain genomes for metagenomic binning, comparative biology and taxonomic classification.</title>
        <authorList>
            <person name="Goeker M."/>
        </authorList>
    </citation>
    <scope>NUCLEOTIDE SEQUENCE [LARGE SCALE GENOMIC DNA]</scope>
    <source>
        <strain evidence="1 2">DSM 21634</strain>
    </source>
</reference>
<organism evidence="1 2">
    <name type="scientific">Pseudorhodoferax soli</name>
    <dbReference type="NCBI Taxonomy" id="545864"/>
    <lineage>
        <taxon>Bacteria</taxon>
        <taxon>Pseudomonadati</taxon>
        <taxon>Pseudomonadota</taxon>
        <taxon>Betaproteobacteria</taxon>
        <taxon>Burkholderiales</taxon>
        <taxon>Comamonadaceae</taxon>
    </lineage>
</organism>
<keyword evidence="2" id="KW-1185">Reference proteome</keyword>
<evidence type="ECO:0008006" key="3">
    <source>
        <dbReference type="Google" id="ProtNLM"/>
    </source>
</evidence>
<evidence type="ECO:0000313" key="2">
    <source>
        <dbReference type="Proteomes" id="UP000252884"/>
    </source>
</evidence>
<protein>
    <recommendedName>
        <fullName evidence="3">PqqD family protein of HPr-rel-A system</fullName>
    </recommendedName>
</protein>
<name>A0A368X8J4_9BURK</name>